<comment type="caution">
    <text evidence="5">The sequence shown here is derived from an EMBL/GenBank/DDBJ whole genome shotgun (WGS) entry which is preliminary data.</text>
</comment>
<dbReference type="GO" id="GO:0044281">
    <property type="term" value="P:small molecule metabolic process"/>
    <property type="evidence" value="ECO:0007669"/>
    <property type="project" value="UniProtKB-ARBA"/>
</dbReference>
<keyword evidence="2" id="KW-0479">Metal-binding</keyword>
<dbReference type="InterPro" id="IPR023214">
    <property type="entry name" value="HAD_sf"/>
</dbReference>
<dbReference type="AlphaFoldDB" id="A0A139N307"/>
<dbReference type="InterPro" id="IPR041492">
    <property type="entry name" value="HAD_2"/>
</dbReference>
<dbReference type="SUPFAM" id="SSF56784">
    <property type="entry name" value="HAD-like"/>
    <property type="match status" value="1"/>
</dbReference>
<dbReference type="PANTHER" id="PTHR46470">
    <property type="entry name" value="N-ACYLNEURAMINATE-9-PHOSPHATASE"/>
    <property type="match status" value="1"/>
</dbReference>
<dbReference type="GO" id="GO:0046872">
    <property type="term" value="F:metal ion binding"/>
    <property type="evidence" value="ECO:0007669"/>
    <property type="project" value="UniProtKB-KW"/>
</dbReference>
<organism evidence="5 6">
    <name type="scientific">Streptococcus gordonii</name>
    <dbReference type="NCBI Taxonomy" id="1302"/>
    <lineage>
        <taxon>Bacteria</taxon>
        <taxon>Bacillati</taxon>
        <taxon>Bacillota</taxon>
        <taxon>Bacilli</taxon>
        <taxon>Lactobacillales</taxon>
        <taxon>Streptococcaceae</taxon>
        <taxon>Streptococcus</taxon>
    </lineage>
</organism>
<dbReference type="PANTHER" id="PTHR46470:SF2">
    <property type="entry name" value="GLYCERALDEHYDE 3-PHOSPHATE PHOSPHATASE"/>
    <property type="match status" value="1"/>
</dbReference>
<evidence type="ECO:0000256" key="3">
    <source>
        <dbReference type="ARBA" id="ARBA00022801"/>
    </source>
</evidence>
<keyword evidence="3 5" id="KW-0378">Hydrolase</keyword>
<evidence type="ECO:0000256" key="4">
    <source>
        <dbReference type="ARBA" id="ARBA00022842"/>
    </source>
</evidence>
<comment type="cofactor">
    <cofactor evidence="1">
        <name>Mg(2+)</name>
        <dbReference type="ChEBI" id="CHEBI:18420"/>
    </cofactor>
</comment>
<dbReference type="EMBL" id="LQRC01000217">
    <property type="protein sequence ID" value="KXT70390.1"/>
    <property type="molecule type" value="Genomic_DNA"/>
</dbReference>
<dbReference type="Gene3D" id="1.10.150.520">
    <property type="match status" value="1"/>
</dbReference>
<dbReference type="InterPro" id="IPR036412">
    <property type="entry name" value="HAD-like_sf"/>
</dbReference>
<proteinExistence type="predicted"/>
<evidence type="ECO:0000256" key="2">
    <source>
        <dbReference type="ARBA" id="ARBA00022723"/>
    </source>
</evidence>
<dbReference type="InterPro" id="IPR006439">
    <property type="entry name" value="HAD-SF_hydro_IA"/>
</dbReference>
<accession>A0A139N307</accession>
<dbReference type="Gene3D" id="3.40.50.1000">
    <property type="entry name" value="HAD superfamily/HAD-like"/>
    <property type="match status" value="1"/>
</dbReference>
<reference evidence="5 6" key="1">
    <citation type="submission" date="2016-01" db="EMBL/GenBank/DDBJ databases">
        <title>Highly variable Streptococcus oralis are common among viridans streptococci isolated from primates.</title>
        <authorList>
            <person name="Denapaite D."/>
            <person name="Rieger M."/>
            <person name="Koendgen S."/>
            <person name="Brueckner R."/>
            <person name="Ochigava I."/>
            <person name="Kappeler P."/>
            <person name="Maetz-Rensing K."/>
            <person name="Leendertz F."/>
            <person name="Hakenbeck R."/>
        </authorList>
    </citation>
    <scope>NUCLEOTIDE SEQUENCE [LARGE SCALE GENOMIC DNA]</scope>
    <source>
        <strain evidence="5 6">DD07</strain>
    </source>
</reference>
<dbReference type="GO" id="GO:0016791">
    <property type="term" value="F:phosphatase activity"/>
    <property type="evidence" value="ECO:0007669"/>
    <property type="project" value="TreeGrafter"/>
</dbReference>
<dbReference type="Pfam" id="PF13419">
    <property type="entry name" value="HAD_2"/>
    <property type="match status" value="1"/>
</dbReference>
<dbReference type="InterPro" id="IPR051400">
    <property type="entry name" value="HAD-like_hydrolase"/>
</dbReference>
<dbReference type="PATRIC" id="fig|1302.21.peg.1732"/>
<keyword evidence="4" id="KW-0460">Magnesium</keyword>
<evidence type="ECO:0000313" key="6">
    <source>
        <dbReference type="Proteomes" id="UP000070096"/>
    </source>
</evidence>
<dbReference type="NCBIfam" id="TIGR01549">
    <property type="entry name" value="HAD-SF-IA-v1"/>
    <property type="match status" value="1"/>
</dbReference>
<sequence length="210" mass="24197">MKQDYQEIQWLFFDIGSTLVDEDKAYEARIKTAITGKDISYQEFYDKMLSHFRKNKKGDLEALSFYRLERPAWRTDLETLYPQTKGILEQLGQDYKLGIIANQLPGLEERLKDFGILDYFDAIFSSADLGLAKPDPAIFRLALQKTNCLPQQAIMIGDRLDNDIAPAKRIGMKTIWIKQGFSRLAQVKNLEERADWTVEKLADLLPVLLS</sequence>
<dbReference type="SFLD" id="SFLDG01129">
    <property type="entry name" value="C1.5:_HAD__Beta-PGM__Phosphata"/>
    <property type="match status" value="1"/>
</dbReference>
<dbReference type="SFLD" id="SFLDS00003">
    <property type="entry name" value="Haloacid_Dehalogenase"/>
    <property type="match status" value="1"/>
</dbReference>
<dbReference type="NCBIfam" id="TIGR01509">
    <property type="entry name" value="HAD-SF-IA-v3"/>
    <property type="match status" value="1"/>
</dbReference>
<gene>
    <name evidence="5" type="ORF">SGODD07_01555</name>
</gene>
<evidence type="ECO:0000256" key="1">
    <source>
        <dbReference type="ARBA" id="ARBA00001946"/>
    </source>
</evidence>
<dbReference type="Proteomes" id="UP000070096">
    <property type="component" value="Unassembled WGS sequence"/>
</dbReference>
<evidence type="ECO:0000313" key="5">
    <source>
        <dbReference type="EMBL" id="KXT70390.1"/>
    </source>
</evidence>
<name>A0A139N307_STRGN</name>
<protein>
    <submittedName>
        <fullName evidence="5">Hydrolase (HAD superfamily)</fullName>
    </submittedName>
</protein>